<name>A0A8S0VIA5_OLEEU</name>
<gene>
    <name evidence="2" type="ORF">OLEA9_A056465</name>
</gene>
<comment type="caution">
    <text evidence="2">The sequence shown here is derived from an EMBL/GenBank/DDBJ whole genome shotgun (WGS) entry which is preliminary data.</text>
</comment>
<keyword evidence="3" id="KW-1185">Reference proteome</keyword>
<accession>A0A8S0VIA5</accession>
<reference evidence="2 3" key="1">
    <citation type="submission" date="2019-12" db="EMBL/GenBank/DDBJ databases">
        <authorList>
            <person name="Alioto T."/>
            <person name="Alioto T."/>
            <person name="Gomez Garrido J."/>
        </authorList>
    </citation>
    <scope>NUCLEOTIDE SEQUENCE [LARGE SCALE GENOMIC DNA]</scope>
</reference>
<feature type="non-terminal residue" evidence="2">
    <location>
        <position position="95"/>
    </location>
</feature>
<dbReference type="AlphaFoldDB" id="A0A8S0VIA5"/>
<organism evidence="2 3">
    <name type="scientific">Olea europaea subsp. europaea</name>
    <dbReference type="NCBI Taxonomy" id="158383"/>
    <lineage>
        <taxon>Eukaryota</taxon>
        <taxon>Viridiplantae</taxon>
        <taxon>Streptophyta</taxon>
        <taxon>Embryophyta</taxon>
        <taxon>Tracheophyta</taxon>
        <taxon>Spermatophyta</taxon>
        <taxon>Magnoliopsida</taxon>
        <taxon>eudicotyledons</taxon>
        <taxon>Gunneridae</taxon>
        <taxon>Pentapetalae</taxon>
        <taxon>asterids</taxon>
        <taxon>lamiids</taxon>
        <taxon>Lamiales</taxon>
        <taxon>Oleaceae</taxon>
        <taxon>Oleeae</taxon>
        <taxon>Olea</taxon>
    </lineage>
</organism>
<evidence type="ECO:0000256" key="1">
    <source>
        <dbReference type="SAM" id="MobiDB-lite"/>
    </source>
</evidence>
<sequence>MRAEHFYWSAAADEERALDLRAATCCPDSGRTAARSRPITKGRPAGRLDLTGRAARKQTRPARMMMNGRLRFAYRAKPAPPLGLARPQTRPRPRQ</sequence>
<proteinExistence type="predicted"/>
<dbReference type="EMBL" id="CACTIH010010536">
    <property type="protein sequence ID" value="CAA3033346.1"/>
    <property type="molecule type" value="Genomic_DNA"/>
</dbReference>
<evidence type="ECO:0000313" key="2">
    <source>
        <dbReference type="EMBL" id="CAA3033346.1"/>
    </source>
</evidence>
<feature type="region of interest" description="Disordered" evidence="1">
    <location>
        <begin position="75"/>
        <end position="95"/>
    </location>
</feature>
<dbReference type="Proteomes" id="UP000594638">
    <property type="component" value="Unassembled WGS sequence"/>
</dbReference>
<evidence type="ECO:0000313" key="3">
    <source>
        <dbReference type="Proteomes" id="UP000594638"/>
    </source>
</evidence>
<protein>
    <submittedName>
        <fullName evidence="2">Uncharacterized protein</fullName>
    </submittedName>
</protein>
<dbReference type="Gramene" id="OE9A056465T1">
    <property type="protein sequence ID" value="OE9A056465C1"/>
    <property type="gene ID" value="OE9A056465"/>
</dbReference>